<dbReference type="Proteomes" id="UP001302126">
    <property type="component" value="Unassembled WGS sequence"/>
</dbReference>
<accession>A0AAN6WUK0</accession>
<evidence type="ECO:0000256" key="2">
    <source>
        <dbReference type="SAM" id="Phobius"/>
    </source>
</evidence>
<keyword evidence="2" id="KW-1133">Transmembrane helix</keyword>
<dbReference type="EMBL" id="MU864397">
    <property type="protein sequence ID" value="KAK4187771.1"/>
    <property type="molecule type" value="Genomic_DNA"/>
</dbReference>
<proteinExistence type="predicted"/>
<comment type="caution">
    <text evidence="3">The sequence shown here is derived from an EMBL/GenBank/DDBJ whole genome shotgun (WGS) entry which is preliminary data.</text>
</comment>
<reference evidence="3" key="1">
    <citation type="journal article" date="2023" name="Mol. Phylogenet. Evol.">
        <title>Genome-scale phylogeny and comparative genomics of the fungal order Sordariales.</title>
        <authorList>
            <person name="Hensen N."/>
            <person name="Bonometti L."/>
            <person name="Westerberg I."/>
            <person name="Brannstrom I.O."/>
            <person name="Guillou S."/>
            <person name="Cros-Aarteil S."/>
            <person name="Calhoun S."/>
            <person name="Haridas S."/>
            <person name="Kuo A."/>
            <person name="Mondo S."/>
            <person name="Pangilinan J."/>
            <person name="Riley R."/>
            <person name="LaButti K."/>
            <person name="Andreopoulos B."/>
            <person name="Lipzen A."/>
            <person name="Chen C."/>
            <person name="Yan M."/>
            <person name="Daum C."/>
            <person name="Ng V."/>
            <person name="Clum A."/>
            <person name="Steindorff A."/>
            <person name="Ohm R.A."/>
            <person name="Martin F."/>
            <person name="Silar P."/>
            <person name="Natvig D.O."/>
            <person name="Lalanne C."/>
            <person name="Gautier V."/>
            <person name="Ament-Velasquez S.L."/>
            <person name="Kruys A."/>
            <person name="Hutchinson M.I."/>
            <person name="Powell A.J."/>
            <person name="Barry K."/>
            <person name="Miller A.N."/>
            <person name="Grigoriev I.V."/>
            <person name="Debuchy R."/>
            <person name="Gladieux P."/>
            <person name="Hiltunen Thoren M."/>
            <person name="Johannesson H."/>
        </authorList>
    </citation>
    <scope>NUCLEOTIDE SEQUENCE</scope>
    <source>
        <strain evidence="3">PSN309</strain>
    </source>
</reference>
<feature type="region of interest" description="Disordered" evidence="1">
    <location>
        <begin position="324"/>
        <end position="391"/>
    </location>
</feature>
<evidence type="ECO:0000313" key="3">
    <source>
        <dbReference type="EMBL" id="KAK4187771.1"/>
    </source>
</evidence>
<dbReference type="AlphaFoldDB" id="A0AAN6WUK0"/>
<gene>
    <name evidence="3" type="ORF">QBC35DRAFT_451909</name>
</gene>
<keyword evidence="2" id="KW-0812">Transmembrane</keyword>
<feature type="compositionally biased region" description="Low complexity" evidence="1">
    <location>
        <begin position="164"/>
        <end position="181"/>
    </location>
</feature>
<organism evidence="3 4">
    <name type="scientific">Podospora australis</name>
    <dbReference type="NCBI Taxonomy" id="1536484"/>
    <lineage>
        <taxon>Eukaryota</taxon>
        <taxon>Fungi</taxon>
        <taxon>Dikarya</taxon>
        <taxon>Ascomycota</taxon>
        <taxon>Pezizomycotina</taxon>
        <taxon>Sordariomycetes</taxon>
        <taxon>Sordariomycetidae</taxon>
        <taxon>Sordariales</taxon>
        <taxon>Podosporaceae</taxon>
        <taxon>Podospora</taxon>
    </lineage>
</organism>
<keyword evidence="2" id="KW-0472">Membrane</keyword>
<feature type="compositionally biased region" description="Basic and acidic residues" evidence="1">
    <location>
        <begin position="424"/>
        <end position="434"/>
    </location>
</feature>
<evidence type="ECO:0000313" key="4">
    <source>
        <dbReference type="Proteomes" id="UP001302126"/>
    </source>
</evidence>
<protein>
    <recommendedName>
        <fullName evidence="5">Mid2 domain-containing protein</fullName>
    </recommendedName>
</protein>
<keyword evidence="4" id="KW-1185">Reference proteome</keyword>
<feature type="region of interest" description="Disordered" evidence="1">
    <location>
        <begin position="156"/>
        <end position="181"/>
    </location>
</feature>
<feature type="region of interest" description="Disordered" evidence="1">
    <location>
        <begin position="216"/>
        <end position="265"/>
    </location>
</feature>
<evidence type="ECO:0008006" key="5">
    <source>
        <dbReference type="Google" id="ProtNLM"/>
    </source>
</evidence>
<sequence length="434" mass="45170">MTTTAAAQTEDSVTCYDTWGNKDANQVPCFGSGTTSGSTKATHCCNKSDYCLSNGLCLSPGSNNLMTQQGCTDKEWDGCKQFCDNKRTLPNLANVIPLVPCPASLNGNDVQFCCGPDASSCCSPPPSSSLPSTSTTAPAATQFSIPTGTIIRPSPTLLSYTTVPNNSPGGQSPPASPASSSNSDFVLKIGLGIGLGIGLPILIVLTAVAYLLARGPPHGSHRQSPSRALDHHRLRTFTPSRNGRHDREKRDSFGRVDTNVGPPSDDGQIYTMAAWPPNGTNVAAAIAAWATSATATNEPPPSPKEMDARSRAGSRLRNYFLRGETPTKFGPAELPGESGDLETGRRPGGGGTATSTTHIRGASRDVEELPTSASGRELDEDGLSHDNQGSTLEGAIGKEIVLQVSPLTAGVDTPSGEGPAGLGGKDRYGFSRRI</sequence>
<feature type="region of interest" description="Disordered" evidence="1">
    <location>
        <begin position="407"/>
        <end position="434"/>
    </location>
</feature>
<feature type="compositionally biased region" description="Basic and acidic residues" evidence="1">
    <location>
        <begin position="243"/>
        <end position="254"/>
    </location>
</feature>
<feature type="transmembrane region" description="Helical" evidence="2">
    <location>
        <begin position="189"/>
        <end position="213"/>
    </location>
</feature>
<evidence type="ECO:0000256" key="1">
    <source>
        <dbReference type="SAM" id="MobiDB-lite"/>
    </source>
</evidence>
<reference evidence="3" key="2">
    <citation type="submission" date="2023-05" db="EMBL/GenBank/DDBJ databases">
        <authorList>
            <consortium name="Lawrence Berkeley National Laboratory"/>
            <person name="Steindorff A."/>
            <person name="Hensen N."/>
            <person name="Bonometti L."/>
            <person name="Westerberg I."/>
            <person name="Brannstrom I.O."/>
            <person name="Guillou S."/>
            <person name="Cros-Aarteil S."/>
            <person name="Calhoun S."/>
            <person name="Haridas S."/>
            <person name="Kuo A."/>
            <person name="Mondo S."/>
            <person name="Pangilinan J."/>
            <person name="Riley R."/>
            <person name="Labutti K."/>
            <person name="Andreopoulos B."/>
            <person name="Lipzen A."/>
            <person name="Chen C."/>
            <person name="Yanf M."/>
            <person name="Daum C."/>
            <person name="Ng V."/>
            <person name="Clum A."/>
            <person name="Ohm R."/>
            <person name="Martin F."/>
            <person name="Silar P."/>
            <person name="Natvig D."/>
            <person name="Lalanne C."/>
            <person name="Gautier V."/>
            <person name="Ament-Velasquez S.L."/>
            <person name="Kruys A."/>
            <person name="Hutchinson M.I."/>
            <person name="Powell A.J."/>
            <person name="Barry K."/>
            <person name="Miller A.N."/>
            <person name="Grigoriev I.V."/>
            <person name="Debuchy R."/>
            <person name="Gladieux P."/>
            <person name="Thoren M.H."/>
            <person name="Johannesson H."/>
        </authorList>
    </citation>
    <scope>NUCLEOTIDE SEQUENCE</scope>
    <source>
        <strain evidence="3">PSN309</strain>
    </source>
</reference>
<name>A0AAN6WUK0_9PEZI</name>